<dbReference type="Gene3D" id="3.40.50.80">
    <property type="entry name" value="Nucleotide-binding domain of ferredoxin-NADP reductase (FNR) module"/>
    <property type="match status" value="1"/>
</dbReference>
<evidence type="ECO:0000256" key="2">
    <source>
        <dbReference type="SAM" id="MobiDB-lite"/>
    </source>
</evidence>
<dbReference type="PANTHER" id="PTHR30157">
    <property type="entry name" value="FERRIC REDUCTASE, NADPH-DEPENDENT"/>
    <property type="match status" value="1"/>
</dbReference>
<dbReference type="InterPro" id="IPR017927">
    <property type="entry name" value="FAD-bd_FR_type"/>
</dbReference>
<dbReference type="InterPro" id="IPR017938">
    <property type="entry name" value="Riboflavin_synthase-like_b-brl"/>
</dbReference>
<feature type="compositionally biased region" description="Low complexity" evidence="2">
    <location>
        <begin position="33"/>
        <end position="45"/>
    </location>
</feature>
<dbReference type="SUPFAM" id="SSF63380">
    <property type="entry name" value="Riboflavin synthase domain-like"/>
    <property type="match status" value="1"/>
</dbReference>
<dbReference type="PROSITE" id="PS51384">
    <property type="entry name" value="FAD_FR"/>
    <property type="match status" value="1"/>
</dbReference>
<name>D5RPR2_9PROT</name>
<keyword evidence="5" id="KW-1185">Reference proteome</keyword>
<dbReference type="Pfam" id="PF08021">
    <property type="entry name" value="FAD_binding_9"/>
    <property type="match status" value="1"/>
</dbReference>
<dbReference type="Pfam" id="PF04954">
    <property type="entry name" value="SIP"/>
    <property type="match status" value="1"/>
</dbReference>
<evidence type="ECO:0000313" key="4">
    <source>
        <dbReference type="EMBL" id="EFH10689.1"/>
    </source>
</evidence>
<dbReference type="CDD" id="cd06193">
    <property type="entry name" value="siderophore_interacting"/>
    <property type="match status" value="1"/>
</dbReference>
<dbReference type="Proteomes" id="UP000005324">
    <property type="component" value="Unassembled WGS sequence"/>
</dbReference>
<feature type="domain" description="FAD-binding FR-type" evidence="3">
    <location>
        <begin position="249"/>
        <end position="373"/>
    </location>
</feature>
<sequence length="511" mass="54499">MPAAAGERWFAKLSPEQLIAEAPEAYIATGGAYAPRPAPGHRPGAGPAGGARGAAPPGRPARPAPCCPAIRDGRVHGIWSGIVSIRPLNLLFIEAAARWPHPALFHDRDPGETLGLLNTRFLARPLPGPLWASLSCPLTAKTPMPRFHARTSIPFPRIADYLERIVTSLAAHHLTLQPLPGGYAVISPFGGHGHLVPEAGRLDITVEAPTGPAFNRLKHDLTSLIEFVARDEALVIDWSGDSAGAVLPPDLRVLTVRQVRDVTPRVRRITFAGHDLARSDAPDQLHVRLLFQAKENTAPEWPRLGDNGRILWPAAGRLASRIYTLRRIDAMAGLVGIDFVRHAGVGPGIGWALQAEPGDRVGLLGPAAHGPRPAGWSFLAGDETGLPGMARILEGLPPTARGVALAEIAGPEEEQEIARPHGVELHWLHRGAAAPGSTPLLVEAARRLTLPAERREIFAWCGAEFSAFCALRHYLLREAGLAAGQCIALSHCRRGMGEEEIAVAGASAIMP</sequence>
<dbReference type="InterPro" id="IPR007037">
    <property type="entry name" value="SIP_rossman_dom"/>
</dbReference>
<evidence type="ECO:0000256" key="1">
    <source>
        <dbReference type="ARBA" id="ARBA00035644"/>
    </source>
</evidence>
<dbReference type="GO" id="GO:0016491">
    <property type="term" value="F:oxidoreductase activity"/>
    <property type="evidence" value="ECO:0007669"/>
    <property type="project" value="InterPro"/>
</dbReference>
<protein>
    <submittedName>
        <fullName evidence="4">Siderophore-interacting FAD-binding domain protein</fullName>
    </submittedName>
</protein>
<evidence type="ECO:0000259" key="3">
    <source>
        <dbReference type="PROSITE" id="PS51384"/>
    </source>
</evidence>
<dbReference type="Gene3D" id="3.40.50.1980">
    <property type="entry name" value="Nitrogenase molybdenum iron protein domain"/>
    <property type="match status" value="1"/>
</dbReference>
<organism evidence="4 5">
    <name type="scientific">Pseudoroseomonas cervicalis ATCC 49957</name>
    <dbReference type="NCBI Taxonomy" id="525371"/>
    <lineage>
        <taxon>Bacteria</taxon>
        <taxon>Pseudomonadati</taxon>
        <taxon>Pseudomonadota</taxon>
        <taxon>Alphaproteobacteria</taxon>
        <taxon>Acetobacterales</taxon>
        <taxon>Roseomonadaceae</taxon>
        <taxon>Roseomonas</taxon>
    </lineage>
</organism>
<dbReference type="HOGENOM" id="CLU_040923_0_0_5"/>
<dbReference type="RefSeq" id="WP_007002104.1">
    <property type="nucleotide sequence ID" value="NZ_GG770777.1"/>
</dbReference>
<dbReference type="Gene3D" id="3.30.310.50">
    <property type="entry name" value="Alpha-D-phosphohexomutase, C-terminal domain"/>
    <property type="match status" value="1"/>
</dbReference>
<comment type="similarity">
    <text evidence="1">Belongs to the SIP oxidoreductase family.</text>
</comment>
<dbReference type="InterPro" id="IPR013113">
    <property type="entry name" value="SIP_FAD-bd"/>
</dbReference>
<dbReference type="InterPro" id="IPR039374">
    <property type="entry name" value="SIP_fam"/>
</dbReference>
<proteinExistence type="inferred from homology"/>
<accession>D5RPR2</accession>
<feature type="region of interest" description="Disordered" evidence="2">
    <location>
        <begin position="33"/>
        <end position="64"/>
    </location>
</feature>
<dbReference type="AlphaFoldDB" id="D5RPR2"/>
<dbReference type="PANTHER" id="PTHR30157:SF0">
    <property type="entry name" value="NADPH-DEPENDENT FERRIC-CHELATE REDUCTASE"/>
    <property type="match status" value="1"/>
</dbReference>
<dbReference type="Gene3D" id="2.40.30.10">
    <property type="entry name" value="Translation factors"/>
    <property type="match status" value="1"/>
</dbReference>
<dbReference type="InterPro" id="IPR039261">
    <property type="entry name" value="FNR_nucleotide-bd"/>
</dbReference>
<reference evidence="4 5" key="1">
    <citation type="submission" date="2010-04" db="EMBL/GenBank/DDBJ databases">
        <authorList>
            <person name="Qin X."/>
            <person name="Bachman B."/>
            <person name="Battles P."/>
            <person name="Bell A."/>
            <person name="Bess C."/>
            <person name="Bickham C."/>
            <person name="Chaboub L."/>
            <person name="Chen D."/>
            <person name="Coyle M."/>
            <person name="Deiros D.R."/>
            <person name="Dinh H."/>
            <person name="Forbes L."/>
            <person name="Fowler G."/>
            <person name="Francisco L."/>
            <person name="Fu Q."/>
            <person name="Gubbala S."/>
            <person name="Hale W."/>
            <person name="Han Y."/>
            <person name="Hemphill L."/>
            <person name="Highlander S.K."/>
            <person name="Hirani K."/>
            <person name="Hogues M."/>
            <person name="Jackson L."/>
            <person name="Jakkamsetti A."/>
            <person name="Javaid M."/>
            <person name="Jiang H."/>
            <person name="Korchina V."/>
            <person name="Kovar C."/>
            <person name="Lara F."/>
            <person name="Lee S."/>
            <person name="Mata R."/>
            <person name="Mathew T."/>
            <person name="Moen C."/>
            <person name="Morales K."/>
            <person name="Munidasa M."/>
            <person name="Nazareth L."/>
            <person name="Ngo R."/>
            <person name="Nguyen L."/>
            <person name="Okwuonu G."/>
            <person name="Ongeri F."/>
            <person name="Patil S."/>
            <person name="Petrosino J."/>
            <person name="Pham C."/>
            <person name="Pham P."/>
            <person name="Pu L.-L."/>
            <person name="Puazo M."/>
            <person name="Raj R."/>
            <person name="Reid J."/>
            <person name="Rouhana J."/>
            <person name="Saada N."/>
            <person name="Shang Y."/>
            <person name="Simmons D."/>
            <person name="Thornton R."/>
            <person name="Warren J."/>
            <person name="Weissenberger G."/>
            <person name="Zhang J."/>
            <person name="Zhang L."/>
            <person name="Zhou C."/>
            <person name="Zhu D."/>
            <person name="Muzny D."/>
            <person name="Worley K."/>
            <person name="Gibbs R."/>
        </authorList>
    </citation>
    <scope>NUCLEOTIDE SEQUENCE [LARGE SCALE GENOMIC DNA]</scope>
    <source>
        <strain evidence="4 5">ATCC 49957</strain>
    </source>
</reference>
<evidence type="ECO:0000313" key="5">
    <source>
        <dbReference type="Proteomes" id="UP000005324"/>
    </source>
</evidence>
<comment type="caution">
    <text evidence="4">The sequence shown here is derived from an EMBL/GenBank/DDBJ whole genome shotgun (WGS) entry which is preliminary data.</text>
</comment>
<gene>
    <name evidence="4" type="primary">mxcB</name>
    <name evidence="4" type="ORF">HMPREF0731_3074</name>
</gene>
<dbReference type="EMBL" id="ADVL01000642">
    <property type="protein sequence ID" value="EFH10689.1"/>
    <property type="molecule type" value="Genomic_DNA"/>
</dbReference>